<evidence type="ECO:0000256" key="4">
    <source>
        <dbReference type="ARBA" id="ARBA00022989"/>
    </source>
</evidence>
<keyword evidence="4 6" id="KW-1133">Transmembrane helix</keyword>
<evidence type="ECO:0000256" key="1">
    <source>
        <dbReference type="ARBA" id="ARBA00004651"/>
    </source>
</evidence>
<comment type="subcellular location">
    <subcellularLocation>
        <location evidence="1">Cell membrane</location>
        <topology evidence="1">Multi-pass membrane protein</topology>
    </subcellularLocation>
</comment>
<dbReference type="HOGENOM" id="CLU_035316_1_0_6"/>
<evidence type="ECO:0000256" key="2">
    <source>
        <dbReference type="ARBA" id="ARBA00022475"/>
    </source>
</evidence>
<keyword evidence="10" id="KW-1185">Reference proteome</keyword>
<gene>
    <name evidence="9" type="ordered locus">ABO_1673</name>
</gene>
<feature type="transmembrane region" description="Helical" evidence="6">
    <location>
        <begin position="300"/>
        <end position="318"/>
    </location>
</feature>
<protein>
    <submittedName>
        <fullName evidence="9">ABC efflux transporter, permease protein, putative</fullName>
    </submittedName>
</protein>
<reference evidence="9 10" key="1">
    <citation type="journal article" date="2006" name="Nat. Biotechnol.">
        <title>Genome sequence of the ubiquitous hydrocarbon-degrading marine bacterium Alcanivorax borkumensis.</title>
        <authorList>
            <person name="Schneiker S."/>
            <person name="Martins dos Santos V.A.P."/>
            <person name="Bartels D."/>
            <person name="Bekel T."/>
            <person name="Brecht M."/>
            <person name="Buhrmester J."/>
            <person name="Chernikova T.N."/>
            <person name="Denaro R."/>
            <person name="Ferrer M."/>
            <person name="Gertler C."/>
            <person name="Goesmann A."/>
            <person name="Golyshina O.V."/>
            <person name="Kaminski F."/>
            <person name="Khachane A.N."/>
            <person name="Lang S."/>
            <person name="Linke B."/>
            <person name="McHardy A.C."/>
            <person name="Meyer F."/>
            <person name="Nechitaylo T."/>
            <person name="Puehler A."/>
            <person name="Regenhardt D."/>
            <person name="Rupp O."/>
            <person name="Sabirova J.S."/>
            <person name="Selbitschka W."/>
            <person name="Yakimov M.M."/>
            <person name="Timmis K.N."/>
            <person name="Vorhoelter F.-J."/>
            <person name="Weidner S."/>
            <person name="Kaiser O."/>
            <person name="Golyshin P.N."/>
        </authorList>
    </citation>
    <scope>NUCLEOTIDE SEQUENCE [LARGE SCALE GENOMIC DNA]</scope>
    <source>
        <strain evidence="10">ATCC 700651 / DSM 11573 / NCIMB 13689 / SK2</strain>
    </source>
</reference>
<dbReference type="PANTHER" id="PTHR43738">
    <property type="entry name" value="ABC TRANSPORTER, MEMBRANE PROTEIN"/>
    <property type="match status" value="1"/>
</dbReference>
<evidence type="ECO:0000259" key="8">
    <source>
        <dbReference type="Pfam" id="PF12704"/>
    </source>
</evidence>
<feature type="domain" description="ABC3 transporter permease C-terminal" evidence="7">
    <location>
        <begin position="299"/>
        <end position="413"/>
    </location>
</feature>
<evidence type="ECO:0000256" key="3">
    <source>
        <dbReference type="ARBA" id="ARBA00022692"/>
    </source>
</evidence>
<dbReference type="AlphaFoldDB" id="Q0VNX7"/>
<name>Q0VNX7_ALCBS</name>
<accession>Q0VNX7</accession>
<evidence type="ECO:0000256" key="6">
    <source>
        <dbReference type="SAM" id="Phobius"/>
    </source>
</evidence>
<proteinExistence type="predicted"/>
<dbReference type="STRING" id="393595.ABO_1673"/>
<feature type="transmembrane region" description="Helical" evidence="6">
    <location>
        <begin position="384"/>
        <end position="406"/>
    </location>
</feature>
<dbReference type="KEGG" id="abo:ABO_1673"/>
<sequence>MWISPTWQGRQTMLAKVMLASLKTRRTSALLIVAAIGLSVLMIIGIDRVRHQVRANFSSTISGTDLIVSARGGPMNILLYSVFRLSDPTAGISWKTVEHLADHPDVKWWIPIALGDSHRGYPVVATNDSYLAHYRYGRDQRLVLQSGAWFARADQAVLGSAVAARLGYQQGEHIVLAHGASGPAIVEHDNHPFTVVGILAPTGTPVDQSVHISLEGMAVIHRGGAYRSGLPPMLGQARDKPDSVNAVMLGLKRRMAVLSLQRELSRYEREPLTAIIPGVQLQRLWRITAAGENALRATSLAVLVVALLVLVSTVLAALEGRRHEIAVLRATGAGRLAVYTVIVGESLCFTVLGCLLGLGVLFLAQWGLAPMALAEWSLRLPEHFLAWRELPAIGAILLAGSLAGLIPAEKAFRNSLADGLTPRN</sequence>
<feature type="transmembrane region" description="Helical" evidence="6">
    <location>
        <begin position="338"/>
        <end position="364"/>
    </location>
</feature>
<evidence type="ECO:0000313" key="10">
    <source>
        <dbReference type="Proteomes" id="UP000008871"/>
    </source>
</evidence>
<dbReference type="Pfam" id="PF02687">
    <property type="entry name" value="FtsX"/>
    <property type="match status" value="1"/>
</dbReference>
<dbReference type="InterPro" id="IPR003838">
    <property type="entry name" value="ABC3_permease_C"/>
</dbReference>
<dbReference type="EMBL" id="AM286690">
    <property type="protein sequence ID" value="CAL17121.1"/>
    <property type="molecule type" value="Genomic_DNA"/>
</dbReference>
<dbReference type="GO" id="GO:0005886">
    <property type="term" value="C:plasma membrane"/>
    <property type="evidence" value="ECO:0007669"/>
    <property type="project" value="UniProtKB-SubCell"/>
</dbReference>
<evidence type="ECO:0000256" key="5">
    <source>
        <dbReference type="ARBA" id="ARBA00023136"/>
    </source>
</evidence>
<dbReference type="PANTHER" id="PTHR43738:SF2">
    <property type="entry name" value="ABC TRANSPORTER PERMEASE"/>
    <property type="match status" value="1"/>
</dbReference>
<feature type="transmembrane region" description="Helical" evidence="6">
    <location>
        <begin position="28"/>
        <end position="46"/>
    </location>
</feature>
<keyword evidence="2" id="KW-1003">Cell membrane</keyword>
<dbReference type="InterPro" id="IPR025857">
    <property type="entry name" value="MacB_PCD"/>
</dbReference>
<dbReference type="InterPro" id="IPR051125">
    <property type="entry name" value="ABC-4/HrtB_transporter"/>
</dbReference>
<keyword evidence="5 6" id="KW-0472">Membrane</keyword>
<feature type="domain" description="MacB-like periplasmic core" evidence="8">
    <location>
        <begin position="30"/>
        <end position="217"/>
    </location>
</feature>
<dbReference type="Pfam" id="PF12704">
    <property type="entry name" value="MacB_PCD"/>
    <property type="match status" value="1"/>
</dbReference>
<evidence type="ECO:0000313" key="9">
    <source>
        <dbReference type="EMBL" id="CAL17121.1"/>
    </source>
</evidence>
<evidence type="ECO:0000259" key="7">
    <source>
        <dbReference type="Pfam" id="PF02687"/>
    </source>
</evidence>
<organism evidence="9 10">
    <name type="scientific">Alcanivorax borkumensis (strain ATCC 700651 / DSM 11573 / NCIMB 13689 / SK2)</name>
    <dbReference type="NCBI Taxonomy" id="393595"/>
    <lineage>
        <taxon>Bacteria</taxon>
        <taxon>Pseudomonadati</taxon>
        <taxon>Pseudomonadota</taxon>
        <taxon>Gammaproteobacteria</taxon>
        <taxon>Oceanospirillales</taxon>
        <taxon>Alcanivoracaceae</taxon>
        <taxon>Alcanivorax</taxon>
    </lineage>
</organism>
<dbReference type="Proteomes" id="UP000008871">
    <property type="component" value="Chromosome"/>
</dbReference>
<keyword evidence="3 6" id="KW-0812">Transmembrane</keyword>
<dbReference type="eggNOG" id="COG0577">
    <property type="taxonomic scope" value="Bacteria"/>
</dbReference>